<keyword evidence="3" id="KW-1185">Reference proteome</keyword>
<reference evidence="2 3" key="1">
    <citation type="submission" date="2014-09" db="EMBL/GenBank/DDBJ databases">
        <authorList>
            <person name="Magalhaes I.L.F."/>
            <person name="Oliveira U."/>
            <person name="Santos F.R."/>
            <person name="Vidigal T.H.D.A."/>
            <person name="Brescovit A.D."/>
            <person name="Santos A.J."/>
        </authorList>
    </citation>
    <scope>NUCLEOTIDE SEQUENCE [LARGE SCALE GENOMIC DNA]</scope>
</reference>
<protein>
    <submittedName>
        <fullName evidence="2">Uncharacterized protein</fullName>
    </submittedName>
</protein>
<dbReference type="AlphaFoldDB" id="A0A0P1BER4"/>
<organism evidence="2 3">
    <name type="scientific">Ceraceosorus bombacis</name>
    <dbReference type="NCBI Taxonomy" id="401625"/>
    <lineage>
        <taxon>Eukaryota</taxon>
        <taxon>Fungi</taxon>
        <taxon>Dikarya</taxon>
        <taxon>Basidiomycota</taxon>
        <taxon>Ustilaginomycotina</taxon>
        <taxon>Exobasidiomycetes</taxon>
        <taxon>Ceraceosorales</taxon>
        <taxon>Ceraceosoraceae</taxon>
        <taxon>Ceraceosorus</taxon>
    </lineage>
</organism>
<feature type="region of interest" description="Disordered" evidence="1">
    <location>
        <begin position="102"/>
        <end position="147"/>
    </location>
</feature>
<feature type="region of interest" description="Disordered" evidence="1">
    <location>
        <begin position="49"/>
        <end position="78"/>
    </location>
</feature>
<feature type="compositionally biased region" description="Basic and acidic residues" evidence="1">
    <location>
        <begin position="125"/>
        <end position="147"/>
    </location>
</feature>
<name>A0A0P1BER4_9BASI</name>
<dbReference type="EMBL" id="CCYA01000240">
    <property type="protein sequence ID" value="CEH14097.1"/>
    <property type="molecule type" value="Genomic_DNA"/>
</dbReference>
<accession>A0A0P1BER4</accession>
<evidence type="ECO:0000256" key="1">
    <source>
        <dbReference type="SAM" id="MobiDB-lite"/>
    </source>
</evidence>
<evidence type="ECO:0000313" key="2">
    <source>
        <dbReference type="EMBL" id="CEH14097.1"/>
    </source>
</evidence>
<dbReference type="Proteomes" id="UP000054845">
    <property type="component" value="Unassembled WGS sequence"/>
</dbReference>
<evidence type="ECO:0000313" key="3">
    <source>
        <dbReference type="Proteomes" id="UP000054845"/>
    </source>
</evidence>
<proteinExistence type="predicted"/>
<dbReference type="OrthoDB" id="10355910at2759"/>
<sequence length="450" mass="50869">MGQLACLVERCTNIVWNGTHTSLDRHGVRVQADQLESWSHYYRSGHSIDYESDSDSSEDSSCNQKAPRSIRSDPPAYLRRISHPTIAKHTVKLRINIPGVPGGSLGSDAAGPSSDEDDSPLLDPRGLDDEMGRRRAEQRASEARAKTERRVDRLRLAALLLLCAPQTEEVDFEFFALHHSDLLRARFALSESQILAKAISRLQRLKRFRWAPPSDPSLVKGFSVAIVPLAVAALERGFKWAIYRPDYAGSHPLKEIDLSNVTFETRPCLSGGSHTFFEALRPKYKPYAEEDEQSFPRHILLDAYVNLETIRVSSATGFKSQMLISRTLEPFLHEAHEFRIKGILNIPSRRHRDEYPRTRLELSNVFEKATIWSEHLDAAALRTRMAQLIEGKKEITCSRDELSNLNDAEYEALKRKMDTLYADAIEKVMGRITIHNRDGAIAGKAADINR</sequence>